<dbReference type="InterPro" id="IPR045121">
    <property type="entry name" value="CoAse"/>
</dbReference>
<dbReference type="SUPFAM" id="SSF55811">
    <property type="entry name" value="Nudix"/>
    <property type="match status" value="1"/>
</dbReference>
<evidence type="ECO:0000313" key="3">
    <source>
        <dbReference type="EMBL" id="KAG7531436.1"/>
    </source>
</evidence>
<proteinExistence type="predicted"/>
<feature type="transmembrane region" description="Helical" evidence="1">
    <location>
        <begin position="472"/>
        <end position="496"/>
    </location>
</feature>
<dbReference type="Pfam" id="PF00293">
    <property type="entry name" value="NUDIX"/>
    <property type="match status" value="1"/>
</dbReference>
<keyword evidence="4" id="KW-1185">Reference proteome</keyword>
<dbReference type="AlphaFoldDB" id="A0A8K0JKE2"/>
<comment type="caution">
    <text evidence="3">The sequence shown here is derived from an EMBL/GenBank/DDBJ whole genome shotgun (WGS) entry which is preliminary data.</text>
</comment>
<dbReference type="CDD" id="cd03426">
    <property type="entry name" value="NUDIX_CoAse_Nudt7"/>
    <property type="match status" value="1"/>
</dbReference>
<sequence length="503" mass="56061">MSLESRCCARLIPTLSAAATPTSSLLSALLSVRSTPPRIIQSPPTQPRRASVALVLRLRPPPGLEISEEQWGVGMGLDEFFRLPWVSHPETTPQLLFIRRTSRPSDRYSSHIAFPGGRSEPSDTSSHYTALRETWEEIGVDLAEKEFGFVGRLDDREITTSLGKRLLMILSPFVFLQLSPHSPTPDLQPSEISSLHWIDLDRLTPPFDKHDWGHVEIDISSRLSPRNRFVRVLLRGLVGGMKFTSLLLPDEPDCISPEYLPEFDDLQREGHGTVLGKNGQRRLRLWGLTLGMTLDLLSHLPQPDTTPLVRPRSISVDSEKTPLLGHVSHEISVGSVLKAPKTPVTVTSSFDAAFAAHQRQRGQKDGDALSGDVVGSRVDLKVLGEEVSEKEEVEVVTKRVGNRRGVGPGITAVFPKFSYPDVNMFIWLFSRKYRRLLRQWEASTRGPPSAASRRVNWSGAALSAFYSAVRHALVVAIVVRALATTMAMGTAGWYFWRWFQATR</sequence>
<dbReference type="GO" id="GO:0010945">
    <property type="term" value="F:coenzyme A diphosphatase activity"/>
    <property type="evidence" value="ECO:0007669"/>
    <property type="project" value="InterPro"/>
</dbReference>
<accession>A0A8K0JKE2</accession>
<dbReference type="PANTHER" id="PTHR12992">
    <property type="entry name" value="NUDIX HYDROLASE"/>
    <property type="match status" value="1"/>
</dbReference>
<organism evidence="3 4">
    <name type="scientific">Filobasidium floriforme</name>
    <dbReference type="NCBI Taxonomy" id="5210"/>
    <lineage>
        <taxon>Eukaryota</taxon>
        <taxon>Fungi</taxon>
        <taxon>Dikarya</taxon>
        <taxon>Basidiomycota</taxon>
        <taxon>Agaricomycotina</taxon>
        <taxon>Tremellomycetes</taxon>
        <taxon>Filobasidiales</taxon>
        <taxon>Filobasidiaceae</taxon>
        <taxon>Filobasidium</taxon>
    </lineage>
</organism>
<feature type="domain" description="Nudix hydrolase" evidence="2">
    <location>
        <begin position="47"/>
        <end position="220"/>
    </location>
</feature>
<dbReference type="PANTHER" id="PTHR12992:SF44">
    <property type="entry name" value="NUDIX HYDROLASE DOMAIN-CONTAINING PROTEIN"/>
    <property type="match status" value="1"/>
</dbReference>
<dbReference type="InterPro" id="IPR000086">
    <property type="entry name" value="NUDIX_hydrolase_dom"/>
</dbReference>
<dbReference type="Proteomes" id="UP000812966">
    <property type="component" value="Unassembled WGS sequence"/>
</dbReference>
<name>A0A8K0JKE2_9TREE</name>
<protein>
    <recommendedName>
        <fullName evidence="2">Nudix hydrolase domain-containing protein</fullName>
    </recommendedName>
</protein>
<keyword evidence="1" id="KW-1133">Transmembrane helix</keyword>
<evidence type="ECO:0000256" key="1">
    <source>
        <dbReference type="SAM" id="Phobius"/>
    </source>
</evidence>
<keyword evidence="1" id="KW-0812">Transmembrane</keyword>
<gene>
    <name evidence="3" type="ORF">FFLO_04357</name>
</gene>
<dbReference type="PROSITE" id="PS51462">
    <property type="entry name" value="NUDIX"/>
    <property type="match status" value="1"/>
</dbReference>
<dbReference type="EMBL" id="JABELV010000091">
    <property type="protein sequence ID" value="KAG7531436.1"/>
    <property type="molecule type" value="Genomic_DNA"/>
</dbReference>
<reference evidence="3" key="1">
    <citation type="submission" date="2020-04" db="EMBL/GenBank/DDBJ databases">
        <title>Analysis of mating type loci in Filobasidium floriforme.</title>
        <authorList>
            <person name="Nowrousian M."/>
        </authorList>
    </citation>
    <scope>NUCLEOTIDE SEQUENCE</scope>
    <source>
        <strain evidence="3">CBS 6242</strain>
    </source>
</reference>
<evidence type="ECO:0000313" key="4">
    <source>
        <dbReference type="Proteomes" id="UP000812966"/>
    </source>
</evidence>
<evidence type="ECO:0000259" key="2">
    <source>
        <dbReference type="PROSITE" id="PS51462"/>
    </source>
</evidence>
<keyword evidence="1" id="KW-0472">Membrane</keyword>
<dbReference type="Gene3D" id="3.90.79.10">
    <property type="entry name" value="Nucleoside Triphosphate Pyrophosphohydrolase"/>
    <property type="match status" value="1"/>
</dbReference>
<dbReference type="InterPro" id="IPR015797">
    <property type="entry name" value="NUDIX_hydrolase-like_dom_sf"/>
</dbReference>